<dbReference type="AlphaFoldDB" id="A0A2T7CJQ6"/>
<gene>
    <name evidence="2" type="ORF">GQ55_8G019200</name>
</gene>
<organism evidence="2 3">
    <name type="scientific">Panicum hallii var. hallii</name>
    <dbReference type="NCBI Taxonomy" id="1504633"/>
    <lineage>
        <taxon>Eukaryota</taxon>
        <taxon>Viridiplantae</taxon>
        <taxon>Streptophyta</taxon>
        <taxon>Embryophyta</taxon>
        <taxon>Tracheophyta</taxon>
        <taxon>Spermatophyta</taxon>
        <taxon>Magnoliopsida</taxon>
        <taxon>Liliopsida</taxon>
        <taxon>Poales</taxon>
        <taxon>Poaceae</taxon>
        <taxon>PACMAD clade</taxon>
        <taxon>Panicoideae</taxon>
        <taxon>Panicodae</taxon>
        <taxon>Paniceae</taxon>
        <taxon>Panicinae</taxon>
        <taxon>Panicum</taxon>
        <taxon>Panicum sect. Panicum</taxon>
    </lineage>
</organism>
<name>A0A2T7CJQ6_9POAL</name>
<evidence type="ECO:0008006" key="4">
    <source>
        <dbReference type="Google" id="ProtNLM"/>
    </source>
</evidence>
<sequence length="131" mass="14178">MASSPYSFSSVSVFVFLLSALLLIVSAPTTLAEVAAAAPVAPLFPICKTVIGAGNRYFDINFCMQALNSDREPDFRYGEARSCLDQAAREAEQCEAEFVRRHVASPLTVEDDCAFKLAKLASALLQHADDD</sequence>
<keyword evidence="1" id="KW-0732">Signal</keyword>
<dbReference type="Gramene" id="PUZ43564">
    <property type="protein sequence ID" value="PUZ43564"/>
    <property type="gene ID" value="GQ55_8G019200"/>
</dbReference>
<keyword evidence="3" id="KW-1185">Reference proteome</keyword>
<proteinExistence type="predicted"/>
<feature type="signal peptide" evidence="1">
    <location>
        <begin position="1"/>
        <end position="32"/>
    </location>
</feature>
<accession>A0A2T7CJQ6</accession>
<reference evidence="2 3" key="1">
    <citation type="submission" date="2018-04" db="EMBL/GenBank/DDBJ databases">
        <title>WGS assembly of Panicum hallii var. hallii HAL2.</title>
        <authorList>
            <person name="Lovell J."/>
            <person name="Jenkins J."/>
            <person name="Lowry D."/>
            <person name="Mamidi S."/>
            <person name="Sreedasyam A."/>
            <person name="Weng X."/>
            <person name="Barry K."/>
            <person name="Bonette J."/>
            <person name="Campitelli B."/>
            <person name="Daum C."/>
            <person name="Gordon S."/>
            <person name="Gould B."/>
            <person name="Lipzen A."/>
            <person name="MacQueen A."/>
            <person name="Palacio-Mejia J."/>
            <person name="Plott C."/>
            <person name="Shakirov E."/>
            <person name="Shu S."/>
            <person name="Yoshinaga Y."/>
            <person name="Zane M."/>
            <person name="Rokhsar D."/>
            <person name="Grimwood J."/>
            <person name="Schmutz J."/>
            <person name="Juenger T."/>
        </authorList>
    </citation>
    <scope>NUCLEOTIDE SEQUENCE [LARGE SCALE GENOMIC DNA]</scope>
    <source>
        <strain evidence="3">cv. HAL2</strain>
    </source>
</reference>
<evidence type="ECO:0000313" key="3">
    <source>
        <dbReference type="Proteomes" id="UP000244336"/>
    </source>
</evidence>
<evidence type="ECO:0000256" key="1">
    <source>
        <dbReference type="SAM" id="SignalP"/>
    </source>
</evidence>
<dbReference type="OrthoDB" id="689831at2759"/>
<protein>
    <recommendedName>
        <fullName evidence="4">Pectinesterase inhibitor domain-containing protein</fullName>
    </recommendedName>
</protein>
<feature type="chain" id="PRO_5015636747" description="Pectinesterase inhibitor domain-containing protein" evidence="1">
    <location>
        <begin position="33"/>
        <end position="131"/>
    </location>
</feature>
<evidence type="ECO:0000313" key="2">
    <source>
        <dbReference type="EMBL" id="PUZ43564.1"/>
    </source>
</evidence>
<dbReference type="EMBL" id="CM009756">
    <property type="protein sequence ID" value="PUZ43564.1"/>
    <property type="molecule type" value="Genomic_DNA"/>
</dbReference>
<dbReference type="Proteomes" id="UP000244336">
    <property type="component" value="Chromosome 8"/>
</dbReference>